<dbReference type="Gene3D" id="1.10.1060.10">
    <property type="entry name" value="Alpha-helical ferredoxin"/>
    <property type="match status" value="1"/>
</dbReference>
<dbReference type="GO" id="GO:0051539">
    <property type="term" value="F:4 iron, 4 sulfur cluster binding"/>
    <property type="evidence" value="ECO:0007669"/>
    <property type="project" value="UniProtKB-KW"/>
</dbReference>
<dbReference type="RefSeq" id="WP_066665869.1">
    <property type="nucleotide sequence ID" value="NZ_LYVF01000002.1"/>
</dbReference>
<dbReference type="OrthoDB" id="9794954at2"/>
<evidence type="ECO:0000313" key="7">
    <source>
        <dbReference type="EMBL" id="OAT87105.1"/>
    </source>
</evidence>
<dbReference type="GO" id="GO:0016491">
    <property type="term" value="F:oxidoreductase activity"/>
    <property type="evidence" value="ECO:0007669"/>
    <property type="project" value="UniProtKB-KW"/>
</dbReference>
<evidence type="ECO:0000256" key="5">
    <source>
        <dbReference type="ARBA" id="ARBA00023014"/>
    </source>
</evidence>
<dbReference type="InterPro" id="IPR017900">
    <property type="entry name" value="4Fe4S_Fe_S_CS"/>
</dbReference>
<reference evidence="7 8" key="1">
    <citation type="submission" date="2016-04" db="EMBL/GenBank/DDBJ databases">
        <authorList>
            <person name="Evans L.H."/>
            <person name="Alamgir A."/>
            <person name="Owens N."/>
            <person name="Weber N.D."/>
            <person name="Virtaneva K."/>
            <person name="Barbian K."/>
            <person name="Babar A."/>
            <person name="Rosenke K."/>
        </authorList>
    </citation>
    <scope>NUCLEOTIDE SEQUENCE [LARGE SCALE GENOMIC DNA]</scope>
    <source>
        <strain evidence="7 8">LMa1</strain>
    </source>
</reference>
<keyword evidence="2" id="KW-0479">Metal-binding</keyword>
<keyword evidence="4" id="KW-0408">Iron</keyword>
<evidence type="ECO:0000313" key="8">
    <source>
        <dbReference type="Proteomes" id="UP000078532"/>
    </source>
</evidence>
<dbReference type="STRING" id="1838280.A6M21_02130"/>
<feature type="domain" description="4Fe-4S ferredoxin-type" evidence="6">
    <location>
        <begin position="62"/>
        <end position="93"/>
    </location>
</feature>
<name>A0A1B7LKK5_9FIRM</name>
<dbReference type="PROSITE" id="PS51379">
    <property type="entry name" value="4FE4S_FER_2"/>
    <property type="match status" value="2"/>
</dbReference>
<dbReference type="Proteomes" id="UP000078532">
    <property type="component" value="Unassembled WGS sequence"/>
</dbReference>
<proteinExistence type="predicted"/>
<dbReference type="InterPro" id="IPR017896">
    <property type="entry name" value="4Fe4S_Fe-S-bd"/>
</dbReference>
<protein>
    <recommendedName>
        <fullName evidence="6">4Fe-4S ferredoxin-type domain-containing protein</fullName>
    </recommendedName>
</protein>
<evidence type="ECO:0000259" key="6">
    <source>
        <dbReference type="PROSITE" id="PS51379"/>
    </source>
</evidence>
<dbReference type="Pfam" id="PF13534">
    <property type="entry name" value="Fer4_17"/>
    <property type="match status" value="1"/>
</dbReference>
<keyword evidence="3" id="KW-0560">Oxidoreductase</keyword>
<evidence type="ECO:0000256" key="3">
    <source>
        <dbReference type="ARBA" id="ARBA00023002"/>
    </source>
</evidence>
<dbReference type="InterPro" id="IPR009051">
    <property type="entry name" value="Helical_ferredxn"/>
</dbReference>
<dbReference type="GO" id="GO:0005886">
    <property type="term" value="C:plasma membrane"/>
    <property type="evidence" value="ECO:0007669"/>
    <property type="project" value="TreeGrafter"/>
</dbReference>
<dbReference type="EMBL" id="LYVF01000002">
    <property type="protein sequence ID" value="OAT87105.1"/>
    <property type="molecule type" value="Genomic_DNA"/>
</dbReference>
<comment type="caution">
    <text evidence="7">The sequence shown here is derived from an EMBL/GenBank/DDBJ whole genome shotgun (WGS) entry which is preliminary data.</text>
</comment>
<dbReference type="PANTHER" id="PTHR43255:SF1">
    <property type="entry name" value="IRON-SULFUR-BINDING OXIDOREDUCTASE FADF-RELATED"/>
    <property type="match status" value="1"/>
</dbReference>
<accession>A0A1B7LKK5</accession>
<dbReference type="AlphaFoldDB" id="A0A1B7LKK5"/>
<evidence type="ECO:0000256" key="2">
    <source>
        <dbReference type="ARBA" id="ARBA00022723"/>
    </source>
</evidence>
<keyword evidence="1" id="KW-0004">4Fe-4S</keyword>
<organism evidence="7 8">
    <name type="scientific">Desulfotomaculum copahuensis</name>
    <dbReference type="NCBI Taxonomy" id="1838280"/>
    <lineage>
        <taxon>Bacteria</taxon>
        <taxon>Bacillati</taxon>
        <taxon>Bacillota</taxon>
        <taxon>Clostridia</taxon>
        <taxon>Eubacteriales</taxon>
        <taxon>Desulfotomaculaceae</taxon>
        <taxon>Desulfotomaculum</taxon>
    </lineage>
</organism>
<keyword evidence="8" id="KW-1185">Reference proteome</keyword>
<keyword evidence="5" id="KW-0411">Iron-sulfur</keyword>
<dbReference type="SUPFAM" id="SSF46548">
    <property type="entry name" value="alpha-helical ferredoxin"/>
    <property type="match status" value="1"/>
</dbReference>
<evidence type="ECO:0000256" key="1">
    <source>
        <dbReference type="ARBA" id="ARBA00022485"/>
    </source>
</evidence>
<evidence type="ECO:0000256" key="4">
    <source>
        <dbReference type="ARBA" id="ARBA00023004"/>
    </source>
</evidence>
<dbReference type="InterPro" id="IPR051460">
    <property type="entry name" value="HdrC_iron-sulfur_subunit"/>
</dbReference>
<sequence length="190" mass="20956">MSNHTALALNGQDSFTGVLAQKSGQPVQLCYQCGKCSAGCPMSAAMDIKPNQIMELLRLGRPEPVWESLAIWLCVGCETCAARCPNGISIGRVMDCLREMGNGREANGRGRKIKLFHREFLDSLRANGRVHEPVMLARYKLKTGDIFSDLNIGVRMFRKGKFSLLPERIKDRAGIRELFNQTGPLTGGSN</sequence>
<gene>
    <name evidence="7" type="ORF">A6M21_02130</name>
</gene>
<dbReference type="GO" id="GO:0046872">
    <property type="term" value="F:metal ion binding"/>
    <property type="evidence" value="ECO:0007669"/>
    <property type="project" value="UniProtKB-KW"/>
</dbReference>
<dbReference type="PROSITE" id="PS00198">
    <property type="entry name" value="4FE4S_FER_1"/>
    <property type="match status" value="1"/>
</dbReference>
<dbReference type="PANTHER" id="PTHR43255">
    <property type="entry name" value="IRON-SULFUR-BINDING OXIDOREDUCTASE FADF-RELATED-RELATED"/>
    <property type="match status" value="1"/>
</dbReference>
<feature type="domain" description="4Fe-4S ferredoxin-type" evidence="6">
    <location>
        <begin position="20"/>
        <end position="51"/>
    </location>
</feature>